<dbReference type="GO" id="GO:0016810">
    <property type="term" value="F:hydrolase activity, acting on carbon-nitrogen (but not peptide) bonds"/>
    <property type="evidence" value="ECO:0007669"/>
    <property type="project" value="InterPro"/>
</dbReference>
<dbReference type="Pfam" id="PF01979">
    <property type="entry name" value="Amidohydro_1"/>
    <property type="match status" value="1"/>
</dbReference>
<dbReference type="SUPFAM" id="SSF51338">
    <property type="entry name" value="Composite domain of metallo-dependent hydrolases"/>
    <property type="match status" value="1"/>
</dbReference>
<comment type="caution">
    <text evidence="3">The sequence shown here is derived from an EMBL/GenBank/DDBJ whole genome shotgun (WGS) entry which is preliminary data.</text>
</comment>
<evidence type="ECO:0000256" key="1">
    <source>
        <dbReference type="SAM" id="SignalP"/>
    </source>
</evidence>
<evidence type="ECO:0000313" key="4">
    <source>
        <dbReference type="Proteomes" id="UP000632858"/>
    </source>
</evidence>
<dbReference type="InterPro" id="IPR032466">
    <property type="entry name" value="Metal_Hydrolase"/>
</dbReference>
<organism evidence="3 4">
    <name type="scientific">Arenimonas maotaiensis</name>
    <dbReference type="NCBI Taxonomy" id="1446479"/>
    <lineage>
        <taxon>Bacteria</taxon>
        <taxon>Pseudomonadati</taxon>
        <taxon>Pseudomonadota</taxon>
        <taxon>Gammaproteobacteria</taxon>
        <taxon>Lysobacterales</taxon>
        <taxon>Lysobacteraceae</taxon>
        <taxon>Arenimonas</taxon>
    </lineage>
</organism>
<keyword evidence="4" id="KW-1185">Reference proteome</keyword>
<dbReference type="Gene3D" id="3.20.20.140">
    <property type="entry name" value="Metal-dependent hydrolases"/>
    <property type="match status" value="2"/>
</dbReference>
<reference evidence="3" key="2">
    <citation type="submission" date="2020-09" db="EMBL/GenBank/DDBJ databases">
        <authorList>
            <person name="Sun Q."/>
            <person name="Zhou Y."/>
        </authorList>
    </citation>
    <scope>NUCLEOTIDE SEQUENCE</scope>
    <source>
        <strain evidence="3">CGMCC 1.12726</strain>
    </source>
</reference>
<keyword evidence="1" id="KW-0732">Signal</keyword>
<proteinExistence type="predicted"/>
<dbReference type="InterPro" id="IPR051781">
    <property type="entry name" value="Metallo-dep_Hydrolase"/>
</dbReference>
<dbReference type="InterPro" id="IPR006680">
    <property type="entry name" value="Amidohydro-rel"/>
</dbReference>
<dbReference type="RefSeq" id="WP_188448232.1">
    <property type="nucleotide sequence ID" value="NZ_BMFO01000002.1"/>
</dbReference>
<dbReference type="SUPFAM" id="SSF51556">
    <property type="entry name" value="Metallo-dependent hydrolases"/>
    <property type="match status" value="1"/>
</dbReference>
<name>A0A917CJ97_9GAMM</name>
<dbReference type="PANTHER" id="PTHR43135:SF3">
    <property type="entry name" value="ALPHA-D-RIBOSE 1-METHYLPHOSPHONATE 5-TRIPHOSPHATE DIPHOSPHATASE"/>
    <property type="match status" value="1"/>
</dbReference>
<reference evidence="3" key="1">
    <citation type="journal article" date="2014" name="Int. J. Syst. Evol. Microbiol.">
        <title>Complete genome sequence of Corynebacterium casei LMG S-19264T (=DSM 44701T), isolated from a smear-ripened cheese.</title>
        <authorList>
            <consortium name="US DOE Joint Genome Institute (JGI-PGF)"/>
            <person name="Walter F."/>
            <person name="Albersmeier A."/>
            <person name="Kalinowski J."/>
            <person name="Ruckert C."/>
        </authorList>
    </citation>
    <scope>NUCLEOTIDE SEQUENCE</scope>
    <source>
        <strain evidence="3">CGMCC 1.12726</strain>
    </source>
</reference>
<feature type="chain" id="PRO_5037688452" evidence="1">
    <location>
        <begin position="20"/>
        <end position="417"/>
    </location>
</feature>
<sequence>MNRRIAFLGLMAVAFSAHAQNLLIRNATVHTAAAQGTLKGADVLVQNGKIAAVGRNLTAPAGTASFDAGGKPLTPGLFAGVNDIGLEEISAEDTTVDANLELKTGDSGLIETLRPEFDATRAFNPRSTLIPVARVGGMSFSAVATNGSLLPGQGGVMRLDGGHEPLRRTPFISIGSGKLRQSGATRAAQFMLLEQAFAEAKLPVPGDERLLTAAGRNALNSAALNSRFLVFVNREADIRESLRMARKAGIRIAIVGGSEAWLLADELAAAKVPVFLDALDNLPASFEQIAASEENAARLHRAGVAVSFINGNDASHSARKLRQIAGNAVANGLPWEAGLAGLTSVPARALGVSDRVGSIEVGKTADLVLWTGDPLEVSSTAEAMWLAGKATPLVSRQTRLRDRYLAPAGDLPRAYQP</sequence>
<dbReference type="EMBL" id="BMFO01000002">
    <property type="protein sequence ID" value="GGF89254.1"/>
    <property type="molecule type" value="Genomic_DNA"/>
</dbReference>
<dbReference type="Proteomes" id="UP000632858">
    <property type="component" value="Unassembled WGS sequence"/>
</dbReference>
<dbReference type="AlphaFoldDB" id="A0A917CJ97"/>
<dbReference type="PANTHER" id="PTHR43135">
    <property type="entry name" value="ALPHA-D-RIBOSE 1-METHYLPHOSPHONATE 5-TRIPHOSPHATE DIPHOSPHATASE"/>
    <property type="match status" value="1"/>
</dbReference>
<evidence type="ECO:0000259" key="2">
    <source>
        <dbReference type="Pfam" id="PF01979"/>
    </source>
</evidence>
<gene>
    <name evidence="3" type="ORF">GCM10010960_08900</name>
</gene>
<feature type="domain" description="Amidohydrolase-related" evidence="2">
    <location>
        <begin position="237"/>
        <end position="374"/>
    </location>
</feature>
<dbReference type="InterPro" id="IPR011059">
    <property type="entry name" value="Metal-dep_hydrolase_composite"/>
</dbReference>
<evidence type="ECO:0000313" key="3">
    <source>
        <dbReference type="EMBL" id="GGF89254.1"/>
    </source>
</evidence>
<feature type="signal peptide" evidence="1">
    <location>
        <begin position="1"/>
        <end position="19"/>
    </location>
</feature>
<accession>A0A917CJ97</accession>
<protein>
    <submittedName>
        <fullName evidence="3">Amidohydrolase</fullName>
    </submittedName>
</protein>